<evidence type="ECO:0000256" key="1">
    <source>
        <dbReference type="ARBA" id="ARBA00006484"/>
    </source>
</evidence>
<evidence type="ECO:0000259" key="3">
    <source>
        <dbReference type="SMART" id="SM00822"/>
    </source>
</evidence>
<dbReference type="PANTHER" id="PTHR44229">
    <property type="entry name" value="15-HYDROXYPROSTAGLANDIN DEHYDROGENASE [NAD(+)]"/>
    <property type="match status" value="1"/>
</dbReference>
<comment type="similarity">
    <text evidence="1">Belongs to the short-chain dehydrogenases/reductases (SDR) family.</text>
</comment>
<protein>
    <recommendedName>
        <fullName evidence="3">Ketoreductase domain-containing protein</fullName>
    </recommendedName>
</protein>
<dbReference type="GO" id="GO:0016616">
    <property type="term" value="F:oxidoreductase activity, acting on the CH-OH group of donors, NAD or NADP as acceptor"/>
    <property type="evidence" value="ECO:0007669"/>
    <property type="project" value="TreeGrafter"/>
</dbReference>
<dbReference type="Pfam" id="PF00106">
    <property type="entry name" value="adh_short"/>
    <property type="match status" value="1"/>
</dbReference>
<dbReference type="PANTHER" id="PTHR44229:SF4">
    <property type="entry name" value="15-HYDROXYPROSTAGLANDIN DEHYDROGENASE [NAD(+)]"/>
    <property type="match status" value="1"/>
</dbReference>
<dbReference type="InterPro" id="IPR002347">
    <property type="entry name" value="SDR_fam"/>
</dbReference>
<dbReference type="InterPro" id="IPR036291">
    <property type="entry name" value="NAD(P)-bd_dom_sf"/>
</dbReference>
<evidence type="ECO:0000313" key="4">
    <source>
        <dbReference type="EMBL" id="KAF9884799.1"/>
    </source>
</evidence>
<organism evidence="4 5">
    <name type="scientific">Aspergillus nanangensis</name>
    <dbReference type="NCBI Taxonomy" id="2582783"/>
    <lineage>
        <taxon>Eukaryota</taxon>
        <taxon>Fungi</taxon>
        <taxon>Dikarya</taxon>
        <taxon>Ascomycota</taxon>
        <taxon>Pezizomycotina</taxon>
        <taxon>Eurotiomycetes</taxon>
        <taxon>Eurotiomycetidae</taxon>
        <taxon>Eurotiales</taxon>
        <taxon>Aspergillaceae</taxon>
        <taxon>Aspergillus</taxon>
        <taxon>Aspergillus subgen. Circumdati</taxon>
    </lineage>
</organism>
<comment type="caution">
    <text evidence="4">The sequence shown here is derived from an EMBL/GenBank/DDBJ whole genome shotgun (WGS) entry which is preliminary data.</text>
</comment>
<dbReference type="Proteomes" id="UP001194746">
    <property type="component" value="Unassembled WGS sequence"/>
</dbReference>
<sequence>MTDIQIDPSLLQNASGKTVLITGGANGIGAAAAALFNAHGANVVISDLESTRQTAETLISSFPRPEASVFIAANILDFTQMTALFRQAAEHFGHPIDTVVANAGIMETHPVLDLDNVDHEGNLRESTEGFRVIDINLKGTLNTLRLAMHHMKSNSVPSGSIILMASTSGYFGGTGVTAYVASKHGVIGLLRACQPTAQDLGIRVNAIAPFFTPTRITAGFAEKWHNAGLEANTPPRVAEAIAQVALDGTMHGACVLVAGKYLREMESTRARLLPAWLGDDVAGFMGKAMRFFMDIGGYVLPKAMD</sequence>
<feature type="domain" description="Ketoreductase" evidence="3">
    <location>
        <begin position="17"/>
        <end position="210"/>
    </location>
</feature>
<evidence type="ECO:0000256" key="2">
    <source>
        <dbReference type="ARBA" id="ARBA00023002"/>
    </source>
</evidence>
<dbReference type="AlphaFoldDB" id="A0AAD4CE47"/>
<keyword evidence="2" id="KW-0560">Oxidoreductase</keyword>
<gene>
    <name evidence="4" type="ORF">FE257_001215</name>
</gene>
<dbReference type="PRINTS" id="PR00081">
    <property type="entry name" value="GDHRDH"/>
</dbReference>
<dbReference type="SUPFAM" id="SSF51735">
    <property type="entry name" value="NAD(P)-binding Rossmann-fold domains"/>
    <property type="match status" value="1"/>
</dbReference>
<name>A0AAD4CE47_ASPNN</name>
<dbReference type="GO" id="GO:0005737">
    <property type="term" value="C:cytoplasm"/>
    <property type="evidence" value="ECO:0007669"/>
    <property type="project" value="TreeGrafter"/>
</dbReference>
<evidence type="ECO:0000313" key="5">
    <source>
        <dbReference type="Proteomes" id="UP001194746"/>
    </source>
</evidence>
<reference evidence="4" key="2">
    <citation type="submission" date="2020-02" db="EMBL/GenBank/DDBJ databases">
        <authorList>
            <person name="Gilchrist C.L.M."/>
            <person name="Chooi Y.-H."/>
        </authorList>
    </citation>
    <scope>NUCLEOTIDE SEQUENCE</scope>
    <source>
        <strain evidence="4">MST-FP2251</strain>
    </source>
</reference>
<dbReference type="Gene3D" id="3.40.50.720">
    <property type="entry name" value="NAD(P)-binding Rossmann-like Domain"/>
    <property type="match status" value="1"/>
</dbReference>
<dbReference type="InterPro" id="IPR057326">
    <property type="entry name" value="KR_dom"/>
</dbReference>
<reference evidence="4" key="1">
    <citation type="journal article" date="2019" name="Beilstein J. Org. Chem.">
        <title>Nanangenines: drimane sesquiterpenoids as the dominant metabolite cohort of a novel Australian fungus, Aspergillus nanangensis.</title>
        <authorList>
            <person name="Lacey H.J."/>
            <person name="Gilchrist C.L.M."/>
            <person name="Crombie A."/>
            <person name="Kalaitzis J.A."/>
            <person name="Vuong D."/>
            <person name="Rutledge P.J."/>
            <person name="Turner P."/>
            <person name="Pitt J.I."/>
            <person name="Lacey E."/>
            <person name="Chooi Y.H."/>
            <person name="Piggott A.M."/>
        </authorList>
    </citation>
    <scope>NUCLEOTIDE SEQUENCE</scope>
    <source>
        <strain evidence="4">MST-FP2251</strain>
    </source>
</reference>
<proteinExistence type="inferred from homology"/>
<accession>A0AAD4CE47</accession>
<dbReference type="EMBL" id="VCAU01000111">
    <property type="protein sequence ID" value="KAF9884799.1"/>
    <property type="molecule type" value="Genomic_DNA"/>
</dbReference>
<keyword evidence="5" id="KW-1185">Reference proteome</keyword>
<dbReference type="SMART" id="SM00822">
    <property type="entry name" value="PKS_KR"/>
    <property type="match status" value="1"/>
</dbReference>